<evidence type="ECO:0000256" key="1">
    <source>
        <dbReference type="ARBA" id="ARBA00004651"/>
    </source>
</evidence>
<keyword evidence="3 6" id="KW-0812">Transmembrane</keyword>
<evidence type="ECO:0000256" key="3">
    <source>
        <dbReference type="ARBA" id="ARBA00022692"/>
    </source>
</evidence>
<keyword evidence="2" id="KW-1003">Cell membrane</keyword>
<reference evidence="9" key="1">
    <citation type="journal article" date="2019" name="Int. J. Syst. Evol. Microbiol.">
        <title>The Global Catalogue of Microorganisms (GCM) 10K type strain sequencing project: providing services to taxonomists for standard genome sequencing and annotation.</title>
        <authorList>
            <consortium name="The Broad Institute Genomics Platform"/>
            <consortium name="The Broad Institute Genome Sequencing Center for Infectious Disease"/>
            <person name="Wu L."/>
            <person name="Ma J."/>
        </authorList>
    </citation>
    <scope>NUCLEOTIDE SEQUENCE [LARGE SCALE GENOMIC DNA]</scope>
    <source>
        <strain evidence="9">CGMCC 4.7645</strain>
    </source>
</reference>
<feature type="transmembrane region" description="Helical" evidence="6">
    <location>
        <begin position="299"/>
        <end position="329"/>
    </location>
</feature>
<evidence type="ECO:0000256" key="4">
    <source>
        <dbReference type="ARBA" id="ARBA00022989"/>
    </source>
</evidence>
<evidence type="ECO:0000256" key="6">
    <source>
        <dbReference type="SAM" id="Phobius"/>
    </source>
</evidence>
<dbReference type="Proteomes" id="UP001597417">
    <property type="component" value="Unassembled WGS sequence"/>
</dbReference>
<feature type="transmembrane region" description="Helical" evidence="6">
    <location>
        <begin position="479"/>
        <end position="499"/>
    </location>
</feature>
<feature type="domain" description="ABC3 transporter permease C-terminal" evidence="7">
    <location>
        <begin position="258"/>
        <end position="379"/>
    </location>
</feature>
<keyword evidence="4 6" id="KW-1133">Transmembrane helix</keyword>
<gene>
    <name evidence="8" type="ORF">ACFSXZ_17015</name>
</gene>
<feature type="transmembrane region" description="Helical" evidence="6">
    <location>
        <begin position="399"/>
        <end position="419"/>
    </location>
</feature>
<dbReference type="RefSeq" id="WP_378265997.1">
    <property type="nucleotide sequence ID" value="NZ_JBHUKR010000007.1"/>
</dbReference>
<feature type="transmembrane region" description="Helical" evidence="6">
    <location>
        <begin position="791"/>
        <end position="811"/>
    </location>
</feature>
<proteinExistence type="predicted"/>
<name>A0ABW5FW60_9PSEU</name>
<keyword evidence="9" id="KW-1185">Reference proteome</keyword>
<feature type="transmembrane region" description="Helical" evidence="6">
    <location>
        <begin position="425"/>
        <end position="447"/>
    </location>
</feature>
<organism evidence="8 9">
    <name type="scientific">Amycolatopsis pigmentata</name>
    <dbReference type="NCBI Taxonomy" id="450801"/>
    <lineage>
        <taxon>Bacteria</taxon>
        <taxon>Bacillati</taxon>
        <taxon>Actinomycetota</taxon>
        <taxon>Actinomycetes</taxon>
        <taxon>Pseudonocardiales</taxon>
        <taxon>Pseudonocardiaceae</taxon>
        <taxon>Amycolatopsis</taxon>
    </lineage>
</organism>
<sequence>MGSMFSLAWQTIRGRRAGFVAAFIAVFFGSALITACGVLLDSGLRAGVPPQRYASAPVVVTAAQSPSGPHDLDTRFSERVPLPEARVGQVAQVPGVHAAVGDVSVNSGLRTPETTRPLVVHGWSSAQLGPVALADGRPPRVPGEVALDRGLGVHTGDVVDIETGAVAGRYQVVGTTATTDGAGTAFLTDAQARQLSGRPGQVDAIAVLADGGVTADELAKRINDALPGVVTSVGQDRAEAEFVDAGAARSFLLLMASSFGGAMLMIVLAVVASTLGLTIQQRRREFALLRAIAATPRQIYRLITAEATLVALVAAILGALPGIGVSLLLRAGLVHFGVLPNDFRFAIGPLPPLAAVAGCVLTAALAGLIAGRRAARISPVAALGEAAVEPRQLGRVRMITGWLLIPLGLAGGLVLPILAGGTAALGGAAGSALILVIAVALLGPRLLTGTAGLLGRAGLGRTVSGFLARANTFANSRRLATAATPLIMGVALASVQIFSVTTTTAAAQRQAETGVLADHVLAAQGGIAPGVADTLRRLPGVTATPVARTNVLVTHDELGDPTTESYPAQGITTDGLGKVLDLGVVDGDLNGLSGDTVAVSRLAADTFGVHVGETLAMYLGDGTAHTARVVAIYRAGLGFGDVTLPNDVVVAHTTSRLDDEILVSGADVGALHAALATHPEVRIADRTTYTAGRDTALAGESNVNLLINLVVLGFIAIAVVNILVLATAARVREFALLRLVGAKPRQVRSMMRGEAGIVVVASVVLGSLAALPPLIGISVSLTGTALPTVPPLAYLGVVVVAIVLGWGSIAFPTRSAMRPTPIDALSIGE</sequence>
<dbReference type="PANTHER" id="PTHR30287">
    <property type="entry name" value="MEMBRANE COMPONENT OF PREDICTED ABC SUPERFAMILY METABOLITE UPTAKE TRANSPORTER"/>
    <property type="match status" value="1"/>
</dbReference>
<evidence type="ECO:0000259" key="7">
    <source>
        <dbReference type="Pfam" id="PF02687"/>
    </source>
</evidence>
<dbReference type="PANTHER" id="PTHR30287:SF1">
    <property type="entry name" value="INNER MEMBRANE PROTEIN"/>
    <property type="match status" value="1"/>
</dbReference>
<dbReference type="InterPro" id="IPR038766">
    <property type="entry name" value="Membrane_comp_ABC_pdt"/>
</dbReference>
<feature type="domain" description="ABC3 transporter permease C-terminal" evidence="7">
    <location>
        <begin position="707"/>
        <end position="820"/>
    </location>
</feature>
<accession>A0ABW5FW60</accession>
<comment type="subcellular location">
    <subcellularLocation>
        <location evidence="1">Cell membrane</location>
        <topology evidence="1">Multi-pass membrane protein</topology>
    </subcellularLocation>
</comment>
<dbReference type="InterPro" id="IPR003838">
    <property type="entry name" value="ABC3_permease_C"/>
</dbReference>
<feature type="transmembrane region" description="Helical" evidence="6">
    <location>
        <begin position="705"/>
        <end position="729"/>
    </location>
</feature>
<feature type="transmembrane region" description="Helical" evidence="6">
    <location>
        <begin position="349"/>
        <end position="370"/>
    </location>
</feature>
<comment type="caution">
    <text evidence="8">The sequence shown here is derived from an EMBL/GenBank/DDBJ whole genome shotgun (WGS) entry which is preliminary data.</text>
</comment>
<evidence type="ECO:0000313" key="8">
    <source>
        <dbReference type="EMBL" id="MFD2418027.1"/>
    </source>
</evidence>
<evidence type="ECO:0000313" key="9">
    <source>
        <dbReference type="Proteomes" id="UP001597417"/>
    </source>
</evidence>
<keyword evidence="5 6" id="KW-0472">Membrane</keyword>
<evidence type="ECO:0000256" key="5">
    <source>
        <dbReference type="ARBA" id="ARBA00023136"/>
    </source>
</evidence>
<feature type="transmembrane region" description="Helical" evidence="6">
    <location>
        <begin position="251"/>
        <end position="278"/>
    </location>
</feature>
<evidence type="ECO:0000256" key="2">
    <source>
        <dbReference type="ARBA" id="ARBA00022475"/>
    </source>
</evidence>
<dbReference type="Pfam" id="PF02687">
    <property type="entry name" value="FtsX"/>
    <property type="match status" value="2"/>
</dbReference>
<feature type="transmembrane region" description="Helical" evidence="6">
    <location>
        <begin position="755"/>
        <end position="779"/>
    </location>
</feature>
<protein>
    <submittedName>
        <fullName evidence="8">ABC transporter permease</fullName>
    </submittedName>
</protein>
<dbReference type="EMBL" id="JBHUKR010000007">
    <property type="protein sequence ID" value="MFD2418027.1"/>
    <property type="molecule type" value="Genomic_DNA"/>
</dbReference>